<dbReference type="AlphaFoldDB" id="A0A511WTP5"/>
<protein>
    <submittedName>
        <fullName evidence="1">Uncharacterized protein</fullName>
    </submittedName>
</protein>
<dbReference type="RefSeq" id="WP_167506247.1">
    <property type="nucleotide sequence ID" value="NZ_BJYD01000026.1"/>
</dbReference>
<accession>A0A511WTP5</accession>
<name>A0A511WTP5_9BACI</name>
<proteinExistence type="predicted"/>
<sequence>MGDLIPFPPSGKEEPEYFQEVRMYIRKMREARSRAEANYYYNMAKITLRENGHNVEDL</sequence>
<dbReference type="EMBL" id="BJYD01000026">
    <property type="protein sequence ID" value="GEN54544.1"/>
    <property type="molecule type" value="Genomic_DNA"/>
</dbReference>
<evidence type="ECO:0000313" key="2">
    <source>
        <dbReference type="Proteomes" id="UP000321886"/>
    </source>
</evidence>
<dbReference type="Proteomes" id="UP000321886">
    <property type="component" value="Unassembled WGS sequence"/>
</dbReference>
<evidence type="ECO:0000313" key="1">
    <source>
        <dbReference type="EMBL" id="GEN54544.1"/>
    </source>
</evidence>
<reference evidence="1 2" key="1">
    <citation type="submission" date="2019-07" db="EMBL/GenBank/DDBJ databases">
        <title>Whole genome shotgun sequence of Halobacillus faecis NBRC 103569.</title>
        <authorList>
            <person name="Hosoyama A."/>
            <person name="Uohara A."/>
            <person name="Ohji S."/>
            <person name="Ichikawa N."/>
        </authorList>
    </citation>
    <scope>NUCLEOTIDE SEQUENCE [LARGE SCALE GENOMIC DNA]</scope>
    <source>
        <strain evidence="1 2">NBRC 103569</strain>
    </source>
</reference>
<gene>
    <name evidence="1" type="ORF">HFA01_28060</name>
</gene>
<organism evidence="1 2">
    <name type="scientific">Halobacillus faecis</name>
    <dbReference type="NCBI Taxonomy" id="360184"/>
    <lineage>
        <taxon>Bacteria</taxon>
        <taxon>Bacillati</taxon>
        <taxon>Bacillota</taxon>
        <taxon>Bacilli</taxon>
        <taxon>Bacillales</taxon>
        <taxon>Bacillaceae</taxon>
        <taxon>Halobacillus</taxon>
    </lineage>
</organism>
<keyword evidence="2" id="KW-1185">Reference proteome</keyword>
<comment type="caution">
    <text evidence="1">The sequence shown here is derived from an EMBL/GenBank/DDBJ whole genome shotgun (WGS) entry which is preliminary data.</text>
</comment>